<dbReference type="PANTHER" id="PTHR15462:SF8">
    <property type="entry name" value="SERINE PROTEASE"/>
    <property type="match status" value="1"/>
</dbReference>
<protein>
    <submittedName>
        <fullName evidence="3">V8-like Glu-specific endopeptidase</fullName>
    </submittedName>
</protein>
<dbReference type="Gene3D" id="2.40.10.10">
    <property type="entry name" value="Trypsin-like serine proteases"/>
    <property type="match status" value="2"/>
</dbReference>
<feature type="chain" id="PRO_5009929461" evidence="2">
    <location>
        <begin position="19"/>
        <end position="233"/>
    </location>
</feature>
<dbReference type="Proteomes" id="UP000184066">
    <property type="component" value="Unassembled WGS sequence"/>
</dbReference>
<keyword evidence="1 2" id="KW-0732">Signal</keyword>
<dbReference type="InterPro" id="IPR009003">
    <property type="entry name" value="Peptidase_S1_PA"/>
</dbReference>
<dbReference type="SUPFAM" id="SSF50494">
    <property type="entry name" value="Trypsin-like serine proteases"/>
    <property type="match status" value="1"/>
</dbReference>
<accession>A0A1M7TKT6</accession>
<dbReference type="InterPro" id="IPR050966">
    <property type="entry name" value="Glutamyl_endopeptidase"/>
</dbReference>
<organism evidence="3 4">
    <name type="scientific">Oceanicella actignis</name>
    <dbReference type="NCBI Taxonomy" id="1189325"/>
    <lineage>
        <taxon>Bacteria</taxon>
        <taxon>Pseudomonadati</taxon>
        <taxon>Pseudomonadota</taxon>
        <taxon>Alphaproteobacteria</taxon>
        <taxon>Rhodobacterales</taxon>
        <taxon>Paracoccaceae</taxon>
        <taxon>Oceanicella</taxon>
    </lineage>
</organism>
<evidence type="ECO:0000313" key="3">
    <source>
        <dbReference type="EMBL" id="SHN71337.1"/>
    </source>
</evidence>
<dbReference type="InterPro" id="IPR043504">
    <property type="entry name" value="Peptidase_S1_PA_chymotrypsin"/>
</dbReference>
<evidence type="ECO:0000256" key="1">
    <source>
        <dbReference type="ARBA" id="ARBA00022729"/>
    </source>
</evidence>
<dbReference type="Pfam" id="PF13365">
    <property type="entry name" value="Trypsin_2"/>
    <property type="match status" value="1"/>
</dbReference>
<feature type="signal peptide" evidence="2">
    <location>
        <begin position="1"/>
        <end position="18"/>
    </location>
</feature>
<name>A0A1M7TKT6_9RHOB</name>
<sequence length="233" mass="23344">MAWLAAAAAAAAPLGAAAASDAPPGARRMANPDEARAWRAVGRLNLAGRGFCTATLVAPDLIATAAHCLRHPVSGRALAPERLHFLLGHDRGRHAAYRRGRAALSPPGASGRAEDVAVVVLDAAVDEAPPLALGPLSAATSPLALTVGYGVDRPEALSIQHGCRILARRGALMRIGCAAPPGSSGAPLIARGAAGPFLAGVIVARGPDGHALAVAAEALAPLIARARAMEAGR</sequence>
<dbReference type="PANTHER" id="PTHR15462">
    <property type="entry name" value="SERINE PROTEASE"/>
    <property type="match status" value="1"/>
</dbReference>
<evidence type="ECO:0000313" key="4">
    <source>
        <dbReference type="Proteomes" id="UP000184066"/>
    </source>
</evidence>
<gene>
    <name evidence="3" type="ORF">SAMN05216200_107141</name>
</gene>
<dbReference type="EMBL" id="FRDL01000007">
    <property type="protein sequence ID" value="SHN71337.1"/>
    <property type="molecule type" value="Genomic_DNA"/>
</dbReference>
<dbReference type="STRING" id="1189325.SAMN04488119_107142"/>
<keyword evidence="4" id="KW-1185">Reference proteome</keyword>
<proteinExistence type="predicted"/>
<reference evidence="3 4" key="1">
    <citation type="submission" date="2016-12" db="EMBL/GenBank/DDBJ databases">
        <authorList>
            <person name="Song W.-J."/>
            <person name="Kurnit D.M."/>
        </authorList>
    </citation>
    <scope>NUCLEOTIDE SEQUENCE [LARGE SCALE GENOMIC DNA]</scope>
    <source>
        <strain evidence="3 4">CGMCC 1.10808</strain>
    </source>
</reference>
<evidence type="ECO:0000256" key="2">
    <source>
        <dbReference type="SAM" id="SignalP"/>
    </source>
</evidence>
<dbReference type="AlphaFoldDB" id="A0A1M7TKT6"/>